<keyword evidence="2" id="KW-1185">Reference proteome</keyword>
<evidence type="ECO:0000313" key="1">
    <source>
        <dbReference type="EMBL" id="TYP67408.1"/>
    </source>
</evidence>
<proteinExistence type="predicted"/>
<evidence type="ECO:0000313" key="2">
    <source>
        <dbReference type="Proteomes" id="UP000323257"/>
    </source>
</evidence>
<organism evidence="1 2">
    <name type="scientific">Paenibacillus methanolicus</name>
    <dbReference type="NCBI Taxonomy" id="582686"/>
    <lineage>
        <taxon>Bacteria</taxon>
        <taxon>Bacillati</taxon>
        <taxon>Bacillota</taxon>
        <taxon>Bacilli</taxon>
        <taxon>Bacillales</taxon>
        <taxon>Paenibacillaceae</taxon>
        <taxon>Paenibacillus</taxon>
    </lineage>
</organism>
<accession>A0A5S5BLX9</accession>
<reference evidence="1 2" key="1">
    <citation type="submission" date="2019-07" db="EMBL/GenBank/DDBJ databases">
        <title>Genomic Encyclopedia of Type Strains, Phase III (KMG-III): the genomes of soil and plant-associated and newly described type strains.</title>
        <authorList>
            <person name="Whitman W."/>
        </authorList>
    </citation>
    <scope>NUCLEOTIDE SEQUENCE [LARGE SCALE GENOMIC DNA]</scope>
    <source>
        <strain evidence="1 2">BL24</strain>
    </source>
</reference>
<gene>
    <name evidence="1" type="ORF">BCM02_12426</name>
</gene>
<dbReference type="AlphaFoldDB" id="A0A5S5BLX9"/>
<protein>
    <submittedName>
        <fullName evidence="1">Uncharacterized protein</fullName>
    </submittedName>
</protein>
<sequence>MLIRFAFYDCENDDCLKRFAFEDVEGDEIEEPACNVCGGTTCSFLGTALINMGEVKL</sequence>
<dbReference type="Proteomes" id="UP000323257">
    <property type="component" value="Unassembled WGS sequence"/>
</dbReference>
<name>A0A5S5BLX9_9BACL</name>
<dbReference type="EMBL" id="VNHS01000024">
    <property type="protein sequence ID" value="TYP67408.1"/>
    <property type="molecule type" value="Genomic_DNA"/>
</dbReference>
<comment type="caution">
    <text evidence="1">The sequence shown here is derived from an EMBL/GenBank/DDBJ whole genome shotgun (WGS) entry which is preliminary data.</text>
</comment>